<protein>
    <recommendedName>
        <fullName evidence="5 11">L-aspartate oxidase</fullName>
        <ecNumber evidence="4 11">1.4.3.16</ecNumber>
    </recommendedName>
</protein>
<keyword evidence="6 12" id="KW-0285">Flavoprotein</keyword>
<dbReference type="PANTHER" id="PTHR42716">
    <property type="entry name" value="L-ASPARTATE OXIDASE"/>
    <property type="match status" value="1"/>
</dbReference>
<evidence type="ECO:0000256" key="12">
    <source>
        <dbReference type="RuleBase" id="RU362049"/>
    </source>
</evidence>
<dbReference type="Proteomes" id="UP000023785">
    <property type="component" value="Unassembled WGS sequence"/>
</dbReference>
<comment type="cofactor">
    <cofactor evidence="1 12">
        <name>FAD</name>
        <dbReference type="ChEBI" id="CHEBI:57692"/>
    </cofactor>
</comment>
<gene>
    <name evidence="15" type="ORF">P256_02083</name>
</gene>
<comment type="subcellular location">
    <subcellularLocation>
        <location evidence="12">Cytoplasm</location>
    </subcellularLocation>
</comment>
<dbReference type="Gene3D" id="1.20.58.100">
    <property type="entry name" value="Fumarate reductase/succinate dehydrogenase flavoprotein-like, C-terminal domain"/>
    <property type="match status" value="1"/>
</dbReference>
<dbReference type="PATRIC" id="fig|1392540.3.peg.2006"/>
<dbReference type="STRING" id="1392540.P256_02083"/>
<dbReference type="PANTHER" id="PTHR42716:SF2">
    <property type="entry name" value="L-ASPARTATE OXIDASE, CHLOROPLASTIC"/>
    <property type="match status" value="1"/>
</dbReference>
<keyword evidence="16" id="KW-1185">Reference proteome</keyword>
<comment type="caution">
    <text evidence="15">The sequence shown here is derived from an EMBL/GenBank/DDBJ whole genome shotgun (WGS) entry which is preliminary data.</text>
</comment>
<evidence type="ECO:0000256" key="9">
    <source>
        <dbReference type="ARBA" id="ARBA00023002"/>
    </source>
</evidence>
<dbReference type="InterPro" id="IPR015939">
    <property type="entry name" value="Fum_Rdtase/Succ_DH_flav-like_C"/>
</dbReference>
<keyword evidence="8 12" id="KW-0274">FAD</keyword>
<dbReference type="GO" id="GO:0008734">
    <property type="term" value="F:L-aspartate oxidase activity"/>
    <property type="evidence" value="ECO:0007669"/>
    <property type="project" value="UniProtKB-UniRule"/>
</dbReference>
<dbReference type="SUPFAM" id="SSF56425">
    <property type="entry name" value="Succinate dehydrogenase/fumarate reductase flavoprotein, catalytic domain"/>
    <property type="match status" value="1"/>
</dbReference>
<evidence type="ECO:0000256" key="1">
    <source>
        <dbReference type="ARBA" id="ARBA00001974"/>
    </source>
</evidence>
<dbReference type="Gene3D" id="3.50.50.60">
    <property type="entry name" value="FAD/NAD(P)-binding domain"/>
    <property type="match status" value="1"/>
</dbReference>
<feature type="domain" description="Fumarate reductase/succinate dehydrogenase flavoprotein-like C-terminal" evidence="14">
    <location>
        <begin position="458"/>
        <end position="495"/>
    </location>
</feature>
<dbReference type="GO" id="GO:0034628">
    <property type="term" value="P:'de novo' NAD+ biosynthetic process from L-aspartate"/>
    <property type="evidence" value="ECO:0007669"/>
    <property type="project" value="TreeGrafter"/>
</dbReference>
<evidence type="ECO:0000256" key="10">
    <source>
        <dbReference type="ARBA" id="ARBA00048305"/>
    </source>
</evidence>
<organism evidence="15 16">
    <name type="scientific">Acinetobacter nectaris CIP 110549</name>
    <dbReference type="NCBI Taxonomy" id="1392540"/>
    <lineage>
        <taxon>Bacteria</taxon>
        <taxon>Pseudomonadati</taxon>
        <taxon>Pseudomonadota</taxon>
        <taxon>Gammaproteobacteria</taxon>
        <taxon>Moraxellales</taxon>
        <taxon>Moraxellaceae</taxon>
        <taxon>Acinetobacter</taxon>
    </lineage>
</organism>
<proteinExistence type="inferred from homology"/>
<evidence type="ECO:0000256" key="8">
    <source>
        <dbReference type="ARBA" id="ARBA00022827"/>
    </source>
</evidence>
<evidence type="ECO:0000259" key="13">
    <source>
        <dbReference type="Pfam" id="PF00890"/>
    </source>
</evidence>
<dbReference type="FunFam" id="3.90.700.10:FF:000002">
    <property type="entry name" value="L-aspartate oxidase"/>
    <property type="match status" value="1"/>
</dbReference>
<dbReference type="HOGENOM" id="CLU_014312_3_0_6"/>
<dbReference type="AlphaFoldDB" id="V2TNV9"/>
<dbReference type="SUPFAM" id="SSF51905">
    <property type="entry name" value="FAD/NAD(P)-binding domain"/>
    <property type="match status" value="1"/>
</dbReference>
<evidence type="ECO:0000256" key="3">
    <source>
        <dbReference type="ARBA" id="ARBA00008562"/>
    </source>
</evidence>
<comment type="catalytic activity">
    <reaction evidence="10">
        <text>L-aspartate + O2 = iminosuccinate + H2O2</text>
        <dbReference type="Rhea" id="RHEA:25876"/>
        <dbReference type="ChEBI" id="CHEBI:15379"/>
        <dbReference type="ChEBI" id="CHEBI:16240"/>
        <dbReference type="ChEBI" id="CHEBI:29991"/>
        <dbReference type="ChEBI" id="CHEBI:77875"/>
        <dbReference type="EC" id="1.4.3.16"/>
    </reaction>
    <physiologicalReaction direction="left-to-right" evidence="10">
        <dbReference type="Rhea" id="RHEA:25877"/>
    </physiologicalReaction>
</comment>
<sequence>MVQSFEYDVVIVGAGLAGLTVALSLPQNMRVGLFLKDDIHICSSYMAQGGIAAVLAETDTIENHVENTCIAGAGLCHVENTRKILEQAPEAIEWLQQQGVVFDVDPSLETDVLHLTKEGGHDHRRIVHVADHTGKSVIQALVKQLENAAHIDCLIGYDVESLITREKNCQGVVCRKDDEQRAFIAKHTVLATGGVGQLFERTTNPITSKGEGVALAWEAGCRIANLEFIQFHPTGLAIPNADGFLISEALRGEGGILRNVDGHRFMPDYDERAELAPRDIVARAISKEILKQNQQPVFLDMTHLDAEFIQNHFPAIYAKCHSLGLDICHEMIPVAPTVHYSCGGVLTDALGHTDIEHLYAVGEVACTGLHGANRLASNSLLECIVVGRSAAQDMVEQAVWNIPHLNEIQVLAQKPLNAATTSEVDFSHEILQQWMSRYFGIVRTEEGLMRLYAQLVTWKKAFPANKMITTALLMVKGALNRRESRGAHFNQEYPSVMHDVFYSIHEEV</sequence>
<dbReference type="UniPathway" id="UPA00253">
    <property type="reaction ID" value="UER00326"/>
</dbReference>
<dbReference type="SUPFAM" id="SSF46977">
    <property type="entry name" value="Succinate dehydrogenase/fumarate reductase flavoprotein C-terminal domain"/>
    <property type="match status" value="1"/>
</dbReference>
<accession>V2TNV9</accession>
<dbReference type="Pfam" id="PF00890">
    <property type="entry name" value="FAD_binding_2"/>
    <property type="match status" value="1"/>
</dbReference>
<reference evidence="15 16" key="1">
    <citation type="submission" date="2013-10" db="EMBL/GenBank/DDBJ databases">
        <title>The Genome Sequence of Acinetobacter nectaris CIP 110549.</title>
        <authorList>
            <consortium name="The Broad Institute Genomics Platform"/>
            <consortium name="The Broad Institute Genome Sequencing Center for Infectious Disease"/>
            <person name="Cerqueira G."/>
            <person name="Feldgarden M."/>
            <person name="Courvalin P."/>
            <person name="Grillot-Courvalin C."/>
            <person name="Clermont D."/>
            <person name="Rocha E."/>
            <person name="Yoon E.-J."/>
            <person name="Nemec A."/>
            <person name="Young S.K."/>
            <person name="Zeng Q."/>
            <person name="Gargeya S."/>
            <person name="Fitzgerald M."/>
            <person name="Abouelleil A."/>
            <person name="Alvarado L."/>
            <person name="Berlin A.M."/>
            <person name="Chapman S.B."/>
            <person name="Gainer-Dewar J."/>
            <person name="Goldberg J."/>
            <person name="Gnerre S."/>
            <person name="Griggs A."/>
            <person name="Gujja S."/>
            <person name="Hansen M."/>
            <person name="Howarth C."/>
            <person name="Imamovic A."/>
            <person name="Ireland A."/>
            <person name="Larimer J."/>
            <person name="McCowan C."/>
            <person name="Murphy C."/>
            <person name="Pearson M."/>
            <person name="Poon T.W."/>
            <person name="Priest M."/>
            <person name="Roberts A."/>
            <person name="Saif S."/>
            <person name="Shea T."/>
            <person name="Sykes S."/>
            <person name="Wortman J."/>
            <person name="Nusbaum C."/>
            <person name="Birren B."/>
        </authorList>
    </citation>
    <scope>NUCLEOTIDE SEQUENCE [LARGE SCALE GENOMIC DNA]</scope>
    <source>
        <strain evidence="15 16">CIP 110549</strain>
    </source>
</reference>
<name>V2TNV9_9GAMM</name>
<dbReference type="eggNOG" id="COG0029">
    <property type="taxonomic scope" value="Bacteria"/>
</dbReference>
<evidence type="ECO:0000256" key="5">
    <source>
        <dbReference type="ARBA" id="ARBA00021901"/>
    </source>
</evidence>
<dbReference type="EC" id="1.4.3.16" evidence="4 11"/>
<dbReference type="GO" id="GO:0005737">
    <property type="term" value="C:cytoplasm"/>
    <property type="evidence" value="ECO:0007669"/>
    <property type="project" value="UniProtKB-SubCell"/>
</dbReference>
<dbReference type="Pfam" id="PF02910">
    <property type="entry name" value="Succ_DH_flav_C"/>
    <property type="match status" value="1"/>
</dbReference>
<evidence type="ECO:0000256" key="7">
    <source>
        <dbReference type="ARBA" id="ARBA00022642"/>
    </source>
</evidence>
<evidence type="ECO:0000256" key="2">
    <source>
        <dbReference type="ARBA" id="ARBA00004950"/>
    </source>
</evidence>
<dbReference type="InterPro" id="IPR003953">
    <property type="entry name" value="FAD-dep_OxRdtase_2_FAD-bd"/>
</dbReference>
<keyword evidence="9 12" id="KW-0560">Oxidoreductase</keyword>
<dbReference type="InterPro" id="IPR036188">
    <property type="entry name" value="FAD/NAD-bd_sf"/>
</dbReference>
<dbReference type="Gene3D" id="3.90.700.10">
    <property type="entry name" value="Succinate dehydrogenase/fumarate reductase flavoprotein, catalytic domain"/>
    <property type="match status" value="1"/>
</dbReference>
<feature type="domain" description="FAD-dependent oxidoreductase 2 FAD-binding" evidence="13">
    <location>
        <begin position="8"/>
        <end position="380"/>
    </location>
</feature>
<dbReference type="InterPro" id="IPR027477">
    <property type="entry name" value="Succ_DH/fumarate_Rdtase_cat_sf"/>
</dbReference>
<comment type="function">
    <text evidence="12">Catalyzes the oxidation of L-aspartate to iminoaspartate.</text>
</comment>
<dbReference type="InterPro" id="IPR037099">
    <property type="entry name" value="Fum_R/Succ_DH_flav-like_C_sf"/>
</dbReference>
<comment type="pathway">
    <text evidence="2 12">Cofactor biosynthesis; NAD(+) biosynthesis; iminoaspartate from L-aspartate (oxidase route): step 1/1.</text>
</comment>
<keyword evidence="7 12" id="KW-0662">Pyridine nucleotide biosynthesis</keyword>
<dbReference type="EMBL" id="AYER01000009">
    <property type="protein sequence ID" value="ESK37650.1"/>
    <property type="molecule type" value="Genomic_DNA"/>
</dbReference>
<comment type="similarity">
    <text evidence="3 12">Belongs to the FAD-dependent oxidoreductase 2 family. NadB subfamily.</text>
</comment>
<evidence type="ECO:0000256" key="4">
    <source>
        <dbReference type="ARBA" id="ARBA00012173"/>
    </source>
</evidence>
<evidence type="ECO:0000259" key="14">
    <source>
        <dbReference type="Pfam" id="PF02910"/>
    </source>
</evidence>
<evidence type="ECO:0000256" key="6">
    <source>
        <dbReference type="ARBA" id="ARBA00022630"/>
    </source>
</evidence>
<evidence type="ECO:0000313" key="16">
    <source>
        <dbReference type="Proteomes" id="UP000023785"/>
    </source>
</evidence>
<dbReference type="RefSeq" id="WP_023273696.1">
    <property type="nucleotide sequence ID" value="NZ_KI530735.1"/>
</dbReference>
<dbReference type="OrthoDB" id="9806724at2"/>
<evidence type="ECO:0000256" key="11">
    <source>
        <dbReference type="NCBIfam" id="TIGR00551"/>
    </source>
</evidence>
<dbReference type="PRINTS" id="PR00368">
    <property type="entry name" value="FADPNR"/>
</dbReference>
<evidence type="ECO:0000313" key="15">
    <source>
        <dbReference type="EMBL" id="ESK37650.1"/>
    </source>
</evidence>
<dbReference type="InterPro" id="IPR005288">
    <property type="entry name" value="NadB"/>
</dbReference>
<dbReference type="NCBIfam" id="TIGR00551">
    <property type="entry name" value="nadB"/>
    <property type="match status" value="1"/>
</dbReference>